<feature type="domain" description="Ubiquitin-like" evidence="3">
    <location>
        <begin position="238"/>
        <end position="271"/>
    </location>
</feature>
<dbReference type="PANTHER" id="PTHR48047:SF182">
    <property type="entry name" value="GLYCOSYLTRANSFERASE"/>
    <property type="match status" value="1"/>
</dbReference>
<evidence type="ECO:0000256" key="2">
    <source>
        <dbReference type="ARBA" id="ARBA00022679"/>
    </source>
</evidence>
<reference evidence="5" key="1">
    <citation type="journal article" date="2016" name="Nature">
        <title>The genome of the seagrass Zostera marina reveals angiosperm adaptation to the sea.</title>
        <authorList>
            <person name="Olsen J.L."/>
            <person name="Rouze P."/>
            <person name="Verhelst B."/>
            <person name="Lin Y.-C."/>
            <person name="Bayer T."/>
            <person name="Collen J."/>
            <person name="Dattolo E."/>
            <person name="De Paoli E."/>
            <person name="Dittami S."/>
            <person name="Maumus F."/>
            <person name="Michel G."/>
            <person name="Kersting A."/>
            <person name="Lauritano C."/>
            <person name="Lohaus R."/>
            <person name="Toepel M."/>
            <person name="Tonon T."/>
            <person name="Vanneste K."/>
            <person name="Amirebrahimi M."/>
            <person name="Brakel J."/>
            <person name="Bostroem C."/>
            <person name="Chovatia M."/>
            <person name="Grimwood J."/>
            <person name="Jenkins J.W."/>
            <person name="Jueterbock A."/>
            <person name="Mraz A."/>
            <person name="Stam W.T."/>
            <person name="Tice H."/>
            <person name="Bornberg-Bauer E."/>
            <person name="Green P.J."/>
            <person name="Pearson G.A."/>
            <person name="Procaccini G."/>
            <person name="Duarte C.M."/>
            <person name="Schmutz J."/>
            <person name="Reusch T.B.H."/>
            <person name="Van de Peer Y."/>
        </authorList>
    </citation>
    <scope>NUCLEOTIDE SEQUENCE [LARGE SCALE GENOMIC DNA]</scope>
    <source>
        <strain evidence="5">cv. Finnish</strain>
    </source>
</reference>
<dbReference type="SUPFAM" id="SSF53756">
    <property type="entry name" value="UDP-Glycosyltransferase/glycogen phosphorylase"/>
    <property type="match status" value="1"/>
</dbReference>
<dbReference type="Gene3D" id="3.40.50.2000">
    <property type="entry name" value="Glycogen Phosphorylase B"/>
    <property type="match status" value="2"/>
</dbReference>
<proteinExistence type="inferred from homology"/>
<dbReference type="Pfam" id="PF00201">
    <property type="entry name" value="UDPGT"/>
    <property type="match status" value="1"/>
</dbReference>
<evidence type="ECO:0000313" key="4">
    <source>
        <dbReference type="EMBL" id="KMZ61923.1"/>
    </source>
</evidence>
<dbReference type="PROSITE" id="PS50053">
    <property type="entry name" value="UBIQUITIN_2"/>
    <property type="match status" value="1"/>
</dbReference>
<dbReference type="FunFam" id="3.40.50.2000:FF:000056">
    <property type="entry name" value="Glycosyltransferase"/>
    <property type="match status" value="1"/>
</dbReference>
<evidence type="ECO:0000256" key="1">
    <source>
        <dbReference type="ARBA" id="ARBA00009995"/>
    </source>
</evidence>
<keyword evidence="5" id="KW-1185">Reference proteome</keyword>
<evidence type="ECO:0000259" key="3">
    <source>
        <dbReference type="PROSITE" id="PS50053"/>
    </source>
</evidence>
<dbReference type="SUPFAM" id="SSF54236">
    <property type="entry name" value="Ubiquitin-like"/>
    <property type="match status" value="1"/>
</dbReference>
<dbReference type="InterPro" id="IPR002213">
    <property type="entry name" value="UDP_glucos_trans"/>
</dbReference>
<comment type="similarity">
    <text evidence="1">Belongs to the UDP-glycosyltransferase family.</text>
</comment>
<dbReference type="OMA" id="AQIHEST"/>
<dbReference type="InterPro" id="IPR019956">
    <property type="entry name" value="Ubiquitin_dom"/>
</dbReference>
<dbReference type="InterPro" id="IPR000626">
    <property type="entry name" value="Ubiquitin-like_dom"/>
</dbReference>
<gene>
    <name evidence="4" type="ORF">ZOSMA_4G02140</name>
</gene>
<sequence>MAGKNVWPIGPLLLCHDSNMDKVIRGARSLVEENKILKFLDSMDPTSVVFFGVGSLVILSMIQIKEIGKGLEESGYPFIWVIKCFNDDMINGVEEWLRNDGLEERTKTWSFIIRGWASQLMIISHASIGALFTHCGWNSTLEGISAGISMIAWPFSEDQFPNITFITQIAKTSIGINIDEEPVYSSNYTVKSNTITKAIERVMNGGEEEESIRFDVAECSHTNMSLFLRQIFNKASTDRQRLIFAGKQLEDGRTLADYNIQKESTLHLVLRVSPWRFMKFYITRFSIYYNFIFKMSIQKFLSIYLKNLYMV</sequence>
<dbReference type="Proteomes" id="UP000036987">
    <property type="component" value="Unassembled WGS sequence"/>
</dbReference>
<dbReference type="GO" id="GO:0035251">
    <property type="term" value="F:UDP-glucosyltransferase activity"/>
    <property type="evidence" value="ECO:0000318"/>
    <property type="project" value="GO_Central"/>
</dbReference>
<organism evidence="4 5">
    <name type="scientific">Zostera marina</name>
    <name type="common">Eelgrass</name>
    <dbReference type="NCBI Taxonomy" id="29655"/>
    <lineage>
        <taxon>Eukaryota</taxon>
        <taxon>Viridiplantae</taxon>
        <taxon>Streptophyta</taxon>
        <taxon>Embryophyta</taxon>
        <taxon>Tracheophyta</taxon>
        <taxon>Spermatophyta</taxon>
        <taxon>Magnoliopsida</taxon>
        <taxon>Liliopsida</taxon>
        <taxon>Zosteraceae</taxon>
        <taxon>Zostera</taxon>
    </lineage>
</organism>
<dbReference type="InterPro" id="IPR029071">
    <property type="entry name" value="Ubiquitin-like_domsf"/>
</dbReference>
<evidence type="ECO:0000313" key="5">
    <source>
        <dbReference type="Proteomes" id="UP000036987"/>
    </source>
</evidence>
<protein>
    <submittedName>
        <fullName evidence="4">Flavonoid glucosyltransferase, family GT1</fullName>
    </submittedName>
</protein>
<dbReference type="Gene3D" id="3.10.20.90">
    <property type="entry name" value="Phosphatidylinositol 3-kinase Catalytic Subunit, Chain A, domain 1"/>
    <property type="match status" value="1"/>
</dbReference>
<dbReference type="Pfam" id="PF00240">
    <property type="entry name" value="ubiquitin"/>
    <property type="match status" value="1"/>
</dbReference>
<dbReference type="PRINTS" id="PR00348">
    <property type="entry name" value="UBIQUITIN"/>
</dbReference>
<dbReference type="EMBL" id="LFYR01001430">
    <property type="protein sequence ID" value="KMZ61923.1"/>
    <property type="molecule type" value="Genomic_DNA"/>
</dbReference>
<comment type="caution">
    <text evidence="4">The sequence shown here is derived from an EMBL/GenBank/DDBJ whole genome shotgun (WGS) entry which is preliminary data.</text>
</comment>
<dbReference type="AlphaFoldDB" id="A0A0K9NYW9"/>
<keyword evidence="2 4" id="KW-0808">Transferase</keyword>
<accession>A0A0K9NYW9</accession>
<dbReference type="PANTHER" id="PTHR48047">
    <property type="entry name" value="GLYCOSYLTRANSFERASE"/>
    <property type="match status" value="1"/>
</dbReference>
<dbReference type="OrthoDB" id="5835829at2759"/>
<dbReference type="STRING" id="29655.A0A0K9NYW9"/>
<dbReference type="CDD" id="cd03784">
    <property type="entry name" value="GT1_Gtf-like"/>
    <property type="match status" value="1"/>
</dbReference>
<dbReference type="SMART" id="SM00213">
    <property type="entry name" value="UBQ"/>
    <property type="match status" value="1"/>
</dbReference>
<name>A0A0K9NYW9_ZOSMR</name>